<dbReference type="EMBL" id="MU004187">
    <property type="protein sequence ID" value="KAF2496655.1"/>
    <property type="molecule type" value="Genomic_DNA"/>
</dbReference>
<keyword evidence="3" id="KW-1185">Reference proteome</keyword>
<reference evidence="2" key="1">
    <citation type="journal article" date="2020" name="Stud. Mycol.">
        <title>101 Dothideomycetes genomes: a test case for predicting lifestyles and emergence of pathogens.</title>
        <authorList>
            <person name="Haridas S."/>
            <person name="Albert R."/>
            <person name="Binder M."/>
            <person name="Bloem J."/>
            <person name="Labutti K."/>
            <person name="Salamov A."/>
            <person name="Andreopoulos B."/>
            <person name="Baker S."/>
            <person name="Barry K."/>
            <person name="Bills G."/>
            <person name="Bluhm B."/>
            <person name="Cannon C."/>
            <person name="Castanera R."/>
            <person name="Culley D."/>
            <person name="Daum C."/>
            <person name="Ezra D."/>
            <person name="Gonzalez J."/>
            <person name="Henrissat B."/>
            <person name="Kuo A."/>
            <person name="Liang C."/>
            <person name="Lipzen A."/>
            <person name="Lutzoni F."/>
            <person name="Magnuson J."/>
            <person name="Mondo S."/>
            <person name="Nolan M."/>
            <person name="Ohm R."/>
            <person name="Pangilinan J."/>
            <person name="Park H.-J."/>
            <person name="Ramirez L."/>
            <person name="Alfaro M."/>
            <person name="Sun H."/>
            <person name="Tritt A."/>
            <person name="Yoshinaga Y."/>
            <person name="Zwiers L.-H."/>
            <person name="Turgeon B."/>
            <person name="Goodwin S."/>
            <person name="Spatafora J."/>
            <person name="Crous P."/>
            <person name="Grigoriev I."/>
        </authorList>
    </citation>
    <scope>NUCLEOTIDE SEQUENCE</scope>
    <source>
        <strain evidence="2">CBS 269.34</strain>
    </source>
</reference>
<organism evidence="2 3">
    <name type="scientific">Lophium mytilinum</name>
    <dbReference type="NCBI Taxonomy" id="390894"/>
    <lineage>
        <taxon>Eukaryota</taxon>
        <taxon>Fungi</taxon>
        <taxon>Dikarya</taxon>
        <taxon>Ascomycota</taxon>
        <taxon>Pezizomycotina</taxon>
        <taxon>Dothideomycetes</taxon>
        <taxon>Pleosporomycetidae</taxon>
        <taxon>Mytilinidiales</taxon>
        <taxon>Mytilinidiaceae</taxon>
        <taxon>Lophium</taxon>
    </lineage>
</organism>
<dbReference type="OrthoDB" id="2147163at2759"/>
<dbReference type="InterPro" id="IPR029058">
    <property type="entry name" value="AB_hydrolase_fold"/>
</dbReference>
<dbReference type="Pfam" id="PF01738">
    <property type="entry name" value="DLH"/>
    <property type="match status" value="1"/>
</dbReference>
<dbReference type="PANTHER" id="PTHR47668:SF1">
    <property type="entry name" value="DIENELACTONE HYDROLASE DOMAIN-CONTAINING PROTEIN-RELATED"/>
    <property type="match status" value="1"/>
</dbReference>
<protein>
    <recommendedName>
        <fullName evidence="1">Dienelactone hydrolase domain-containing protein</fullName>
    </recommendedName>
</protein>
<dbReference type="SUPFAM" id="SSF53474">
    <property type="entry name" value="alpha/beta-Hydrolases"/>
    <property type="match status" value="1"/>
</dbReference>
<evidence type="ECO:0000259" key="1">
    <source>
        <dbReference type="Pfam" id="PF01738"/>
    </source>
</evidence>
<feature type="domain" description="Dienelactone hydrolase" evidence="1">
    <location>
        <begin position="33"/>
        <end position="252"/>
    </location>
</feature>
<dbReference type="GO" id="GO:0016787">
    <property type="term" value="F:hydrolase activity"/>
    <property type="evidence" value="ECO:0007669"/>
    <property type="project" value="InterPro"/>
</dbReference>
<dbReference type="PANTHER" id="PTHR47668">
    <property type="entry name" value="DIENELACTONE HYDROLASE FAMILY PROTEIN (AFU_ORTHOLOGUE AFUA_6G01940)"/>
    <property type="match status" value="1"/>
</dbReference>
<evidence type="ECO:0000313" key="2">
    <source>
        <dbReference type="EMBL" id="KAF2496655.1"/>
    </source>
</evidence>
<dbReference type="Gene3D" id="3.40.50.1820">
    <property type="entry name" value="alpha/beta hydrolase"/>
    <property type="match status" value="1"/>
</dbReference>
<dbReference type="InterPro" id="IPR002925">
    <property type="entry name" value="Dienelactn_hydro"/>
</dbReference>
<accession>A0A6A6QW60</accession>
<evidence type="ECO:0000313" key="3">
    <source>
        <dbReference type="Proteomes" id="UP000799750"/>
    </source>
</evidence>
<dbReference type="Proteomes" id="UP000799750">
    <property type="component" value="Unassembled WGS sequence"/>
</dbReference>
<name>A0A6A6QW60_9PEZI</name>
<sequence length="255" mass="27371">MTDAVLNPACCSRPAVVTGDYTPKGTYEDIAGFKTYISGPATSTAALILIHDIYGPVTQILQGADRLAAATGQLILTPDFFKGKTIVGQNLFPMDTEEKKEKMGKFFAEVAGFEEGTKSILAIHKAAGEKYSSVTTWGAFGLCWGGKVTALASAEGSLFKAAGTAHPGRLAIEEAEAITIPYICLFSKDEDTPLGQEYGKILMSSPKAKGSVFETYGTMHHGWMGARANLEDEENAKEYVRGYEQAAEFFKALLV</sequence>
<gene>
    <name evidence="2" type="ORF">BU16DRAFT_525808</name>
</gene>
<proteinExistence type="predicted"/>
<dbReference type="AlphaFoldDB" id="A0A6A6QW60"/>